<gene>
    <name evidence="2" type="ORF">BC938DRAFT_472010</name>
</gene>
<evidence type="ECO:0000256" key="1">
    <source>
        <dbReference type="SAM" id="MobiDB-lite"/>
    </source>
</evidence>
<feature type="compositionally biased region" description="Low complexity" evidence="1">
    <location>
        <begin position="48"/>
        <end position="104"/>
    </location>
</feature>
<dbReference type="AlphaFoldDB" id="A0A433QU90"/>
<keyword evidence="3" id="KW-1185">Reference proteome</keyword>
<sequence>MTATTIRLPPKTPKVTAPAPKESETLTSSTEEKSANDVPTSPNGKAVPKSAKPTLSPPSSTTQRPSTSRRTPSSSPPKAGSQSALSPSSSTSTTSTSSTSGKSSRPASVSLNASTSTSARAKKVMKSTLDKGLNDLCAVLPHVDRETLKSYLDRANGDYVAAIGLCMTAVKAGKL</sequence>
<reference evidence="2 3" key="1">
    <citation type="journal article" date="2018" name="New Phytol.">
        <title>Phylogenomics of Endogonaceae and evolution of mycorrhizas within Mucoromycota.</title>
        <authorList>
            <person name="Chang Y."/>
            <person name="Desiro A."/>
            <person name="Na H."/>
            <person name="Sandor L."/>
            <person name="Lipzen A."/>
            <person name="Clum A."/>
            <person name="Barry K."/>
            <person name="Grigoriev I.V."/>
            <person name="Martin F.M."/>
            <person name="Stajich J.E."/>
            <person name="Smith M.E."/>
            <person name="Bonito G."/>
            <person name="Spatafora J.W."/>
        </authorList>
    </citation>
    <scope>NUCLEOTIDE SEQUENCE [LARGE SCALE GENOMIC DNA]</scope>
    <source>
        <strain evidence="2 3">AD002</strain>
    </source>
</reference>
<proteinExistence type="predicted"/>
<feature type="region of interest" description="Disordered" evidence="1">
    <location>
        <begin position="1"/>
        <end position="120"/>
    </location>
</feature>
<protein>
    <submittedName>
        <fullName evidence="2">Uncharacterized protein</fullName>
    </submittedName>
</protein>
<evidence type="ECO:0000313" key="2">
    <source>
        <dbReference type="EMBL" id="RUS33361.1"/>
    </source>
</evidence>
<evidence type="ECO:0000313" key="3">
    <source>
        <dbReference type="Proteomes" id="UP000274822"/>
    </source>
</evidence>
<organism evidence="2 3">
    <name type="scientific">Jimgerdemannia flammicorona</name>
    <dbReference type="NCBI Taxonomy" id="994334"/>
    <lineage>
        <taxon>Eukaryota</taxon>
        <taxon>Fungi</taxon>
        <taxon>Fungi incertae sedis</taxon>
        <taxon>Mucoromycota</taxon>
        <taxon>Mucoromycotina</taxon>
        <taxon>Endogonomycetes</taxon>
        <taxon>Endogonales</taxon>
        <taxon>Endogonaceae</taxon>
        <taxon>Jimgerdemannia</taxon>
    </lineage>
</organism>
<accession>A0A433QU90</accession>
<dbReference type="CDD" id="cd14279">
    <property type="entry name" value="CUE"/>
    <property type="match status" value="1"/>
</dbReference>
<feature type="compositionally biased region" description="Polar residues" evidence="1">
    <location>
        <begin position="105"/>
        <end position="119"/>
    </location>
</feature>
<dbReference type="Proteomes" id="UP000274822">
    <property type="component" value="Unassembled WGS sequence"/>
</dbReference>
<feature type="compositionally biased region" description="Low complexity" evidence="1">
    <location>
        <begin position="13"/>
        <end position="29"/>
    </location>
</feature>
<name>A0A433QU90_9FUNG</name>
<comment type="caution">
    <text evidence="2">The sequence shown here is derived from an EMBL/GenBank/DDBJ whole genome shotgun (WGS) entry which is preliminary data.</text>
</comment>
<dbReference type="EMBL" id="RBNJ01001271">
    <property type="protein sequence ID" value="RUS33361.1"/>
    <property type="molecule type" value="Genomic_DNA"/>
</dbReference>